<feature type="transmembrane region" description="Helical" evidence="8">
    <location>
        <begin position="84"/>
        <end position="103"/>
    </location>
</feature>
<dbReference type="GO" id="GO:0022857">
    <property type="term" value="F:transmembrane transporter activity"/>
    <property type="evidence" value="ECO:0007669"/>
    <property type="project" value="InterPro"/>
</dbReference>
<dbReference type="SUPFAM" id="SSF103481">
    <property type="entry name" value="Multidrug resistance efflux transporter EmrE"/>
    <property type="match status" value="1"/>
</dbReference>
<keyword evidence="5 8" id="KW-1133">Transmembrane helix</keyword>
<dbReference type="RefSeq" id="WP_099479048.1">
    <property type="nucleotide sequence ID" value="NZ_CP016809.1"/>
</dbReference>
<evidence type="ECO:0000256" key="4">
    <source>
        <dbReference type="ARBA" id="ARBA00022692"/>
    </source>
</evidence>
<dbReference type="KEGG" id="pib:BBD41_23730"/>
<accession>A0A1B2E5V7</accession>
<feature type="transmembrane region" description="Helical" evidence="8">
    <location>
        <begin position="59"/>
        <end position="78"/>
    </location>
</feature>
<evidence type="ECO:0000256" key="7">
    <source>
        <dbReference type="RuleBase" id="RU003942"/>
    </source>
</evidence>
<dbReference type="Gene3D" id="1.10.3730.20">
    <property type="match status" value="1"/>
</dbReference>
<comment type="similarity">
    <text evidence="7">Belongs to the drug/metabolite transporter (DMT) superfamily. Small multidrug resistance (SMR) (TC 2.A.7.1) family.</text>
</comment>
<evidence type="ECO:0000256" key="6">
    <source>
        <dbReference type="ARBA" id="ARBA00023136"/>
    </source>
</evidence>
<evidence type="ECO:0000256" key="5">
    <source>
        <dbReference type="ARBA" id="ARBA00022989"/>
    </source>
</evidence>
<protein>
    <submittedName>
        <fullName evidence="9">Transporter</fullName>
    </submittedName>
</protein>
<dbReference type="EMBL" id="CP016809">
    <property type="protein sequence ID" value="ANY75341.1"/>
    <property type="molecule type" value="Genomic_DNA"/>
</dbReference>
<proteinExistence type="inferred from homology"/>
<evidence type="ECO:0000256" key="1">
    <source>
        <dbReference type="ARBA" id="ARBA00004651"/>
    </source>
</evidence>
<keyword evidence="6 8" id="KW-0472">Membrane</keyword>
<dbReference type="InterPro" id="IPR037185">
    <property type="entry name" value="EmrE-like"/>
</dbReference>
<dbReference type="PANTHER" id="PTHR30561">
    <property type="entry name" value="SMR FAMILY PROTON-DEPENDENT DRUG EFFLUX TRANSPORTER SUGE"/>
    <property type="match status" value="1"/>
</dbReference>
<dbReference type="AlphaFoldDB" id="A0A1B2E5V7"/>
<dbReference type="InterPro" id="IPR045324">
    <property type="entry name" value="Small_multidrug_res"/>
</dbReference>
<feature type="transmembrane region" description="Helical" evidence="8">
    <location>
        <begin position="29"/>
        <end position="47"/>
    </location>
</feature>
<keyword evidence="3" id="KW-1003">Cell membrane</keyword>
<evidence type="ECO:0000256" key="2">
    <source>
        <dbReference type="ARBA" id="ARBA00022448"/>
    </source>
</evidence>
<keyword evidence="2" id="KW-0813">Transport</keyword>
<organism evidence="9">
    <name type="scientific">Paenibacillus ihbetae</name>
    <dbReference type="NCBI Taxonomy" id="1870820"/>
    <lineage>
        <taxon>Bacteria</taxon>
        <taxon>Bacillati</taxon>
        <taxon>Bacillota</taxon>
        <taxon>Bacilli</taxon>
        <taxon>Bacillales</taxon>
        <taxon>Paenibacillaceae</taxon>
        <taxon>Paenibacillus</taxon>
    </lineage>
</organism>
<dbReference type="GO" id="GO:0005886">
    <property type="term" value="C:plasma membrane"/>
    <property type="evidence" value="ECO:0007669"/>
    <property type="project" value="UniProtKB-SubCell"/>
</dbReference>
<evidence type="ECO:0000256" key="8">
    <source>
        <dbReference type="SAM" id="Phobius"/>
    </source>
</evidence>
<sequence>MEWFALVGAGLCEVLGVIALRRVTLNRTFGSYLFLAIALGSSFLLLTLSMTKISMGTAYAIWTGMGTAGSTLLGMFAFGEPREGRRLLFIGLILVSAIGLKMLS</sequence>
<gene>
    <name evidence="9" type="ORF">BBD41_23730</name>
</gene>
<evidence type="ECO:0000313" key="9">
    <source>
        <dbReference type="EMBL" id="ANY75341.1"/>
    </source>
</evidence>
<comment type="subcellular location">
    <subcellularLocation>
        <location evidence="1 7">Cell membrane</location>
        <topology evidence="1 7">Multi-pass membrane protein</topology>
    </subcellularLocation>
</comment>
<reference evidence="9" key="1">
    <citation type="submission" date="2016-08" db="EMBL/GenBank/DDBJ databases">
        <title>Complete Genome Seqeunce of Paenibacillus sp. nov. IHBB 9852 from high altitute lake of Indian trans-Himalayas.</title>
        <authorList>
            <person name="Kiran S."/>
            <person name="Swarnkar M.K."/>
            <person name="Rana A."/>
            <person name="Tewari R."/>
            <person name="Gulati A."/>
        </authorList>
    </citation>
    <scope>NUCLEOTIDE SEQUENCE [LARGE SCALE GENOMIC DNA]</scope>
    <source>
        <strain evidence="9">IHBB 9852</strain>
    </source>
</reference>
<dbReference type="InterPro" id="IPR000390">
    <property type="entry name" value="Small_drug/metabolite_transptr"/>
</dbReference>
<dbReference type="PANTHER" id="PTHR30561:SF0">
    <property type="entry name" value="GUANIDINIUM EXPORTER"/>
    <property type="match status" value="1"/>
</dbReference>
<keyword evidence="4 7" id="KW-0812">Transmembrane</keyword>
<name>A0A1B2E5V7_9BACL</name>
<evidence type="ECO:0000256" key="3">
    <source>
        <dbReference type="ARBA" id="ARBA00022475"/>
    </source>
</evidence>
<dbReference type="Pfam" id="PF00893">
    <property type="entry name" value="Multi_Drug_Res"/>
    <property type="match status" value="1"/>
</dbReference>